<evidence type="ECO:0000256" key="7">
    <source>
        <dbReference type="ARBA" id="ARBA00023319"/>
    </source>
</evidence>
<evidence type="ECO:0000256" key="8">
    <source>
        <dbReference type="SAM" id="Phobius"/>
    </source>
</evidence>
<keyword evidence="4 8" id="KW-1133">Transmembrane helix</keyword>
<proteinExistence type="predicted"/>
<evidence type="ECO:0000256" key="6">
    <source>
        <dbReference type="ARBA" id="ARBA00023157"/>
    </source>
</evidence>
<evidence type="ECO:0000313" key="9">
    <source>
        <dbReference type="EMBL" id="GJJ05899.1"/>
    </source>
</evidence>
<evidence type="ECO:0000256" key="5">
    <source>
        <dbReference type="ARBA" id="ARBA00023136"/>
    </source>
</evidence>
<evidence type="ECO:0000313" key="10">
    <source>
        <dbReference type="Proteomes" id="UP001050691"/>
    </source>
</evidence>
<keyword evidence="10" id="KW-1185">Reference proteome</keyword>
<comment type="subcellular location">
    <subcellularLocation>
        <location evidence="1">Membrane</location>
    </subcellularLocation>
</comment>
<comment type="caution">
    <text evidence="9">The sequence shown here is derived from an EMBL/GenBank/DDBJ whole genome shotgun (WGS) entry which is preliminary data.</text>
</comment>
<accession>A0AAV4ZY93</accession>
<dbReference type="Proteomes" id="UP001050691">
    <property type="component" value="Unassembled WGS sequence"/>
</dbReference>
<keyword evidence="3" id="KW-0732">Signal</keyword>
<keyword evidence="2 8" id="KW-0812">Transmembrane</keyword>
<gene>
    <name evidence="9" type="ORF">Clacol_000086</name>
</gene>
<feature type="transmembrane region" description="Helical" evidence="8">
    <location>
        <begin position="313"/>
        <end position="335"/>
    </location>
</feature>
<dbReference type="PRINTS" id="PR00213">
    <property type="entry name" value="MYELINP0"/>
</dbReference>
<name>A0AAV4ZY93_9AGAM</name>
<dbReference type="InterPro" id="IPR000920">
    <property type="entry name" value="Myelin_P0-rel"/>
</dbReference>
<evidence type="ECO:0008006" key="11">
    <source>
        <dbReference type="Google" id="ProtNLM"/>
    </source>
</evidence>
<keyword evidence="6" id="KW-1015">Disulfide bond</keyword>
<evidence type="ECO:0000256" key="2">
    <source>
        <dbReference type="ARBA" id="ARBA00022692"/>
    </source>
</evidence>
<keyword evidence="5 8" id="KW-0472">Membrane</keyword>
<dbReference type="EMBL" id="BPWL01000001">
    <property type="protein sequence ID" value="GJJ05899.1"/>
    <property type="molecule type" value="Genomic_DNA"/>
</dbReference>
<reference evidence="9" key="1">
    <citation type="submission" date="2021-10" db="EMBL/GenBank/DDBJ databases">
        <title>De novo Genome Assembly of Clathrus columnatus (Basidiomycota, Fungi) Using Illumina and Nanopore Sequence Data.</title>
        <authorList>
            <person name="Ogiso-Tanaka E."/>
            <person name="Itagaki H."/>
            <person name="Hosoya T."/>
            <person name="Hosaka K."/>
        </authorList>
    </citation>
    <scope>NUCLEOTIDE SEQUENCE</scope>
    <source>
        <strain evidence="9">MO-923</strain>
    </source>
</reference>
<organism evidence="9 10">
    <name type="scientific">Clathrus columnatus</name>
    <dbReference type="NCBI Taxonomy" id="1419009"/>
    <lineage>
        <taxon>Eukaryota</taxon>
        <taxon>Fungi</taxon>
        <taxon>Dikarya</taxon>
        <taxon>Basidiomycota</taxon>
        <taxon>Agaricomycotina</taxon>
        <taxon>Agaricomycetes</taxon>
        <taxon>Phallomycetidae</taxon>
        <taxon>Phallales</taxon>
        <taxon>Clathraceae</taxon>
        <taxon>Clathrus</taxon>
    </lineage>
</organism>
<evidence type="ECO:0000256" key="1">
    <source>
        <dbReference type="ARBA" id="ARBA00004370"/>
    </source>
</evidence>
<keyword evidence="7" id="KW-0393">Immunoglobulin domain</keyword>
<evidence type="ECO:0000256" key="4">
    <source>
        <dbReference type="ARBA" id="ARBA00022989"/>
    </source>
</evidence>
<dbReference type="Gene3D" id="2.60.120.260">
    <property type="entry name" value="Galactose-binding domain-like"/>
    <property type="match status" value="2"/>
</dbReference>
<dbReference type="AlphaFoldDB" id="A0AAV4ZY93"/>
<dbReference type="GO" id="GO:0016020">
    <property type="term" value="C:membrane"/>
    <property type="evidence" value="ECO:0007669"/>
    <property type="project" value="UniProtKB-SubCell"/>
</dbReference>
<protein>
    <recommendedName>
        <fullName evidence="11">Transmembrane protein</fullName>
    </recommendedName>
</protein>
<sequence length="472" mass="51299">MTYLNFTFQDPSPLISYSVNQWVEGTTNDSSFDRYSGGSFKWTPSAGATANLTFVGTSITISGAKRGNHGNYSVVLDEGPEFVGDGNSMGNDAFQFPLWNAQNLNNTQHNVIMTNIVTNQGNNLDIDFISIGREIGPPGFTGPIFNVTIDDESPFVTYSGSWSSSPFASAFNDSLHSTVQEGSSVSVLFQGSSIELYGHYVNAPFQARIDDGLTINQAGTNAILSKQEGHPRTLLFLADGLDENEMHSAILVNSVSDSNRPLYFDFAIVRGSQKLYLKWAVFRFFDSNPNSNFTIPASASTLRNAPSTATGTIAGGVVGGVAGLVTFALILFILIRRSKCYPRTTEEVDAYIILPSSTEPIPSTFPVTPGSPLTHTNLKNTRNSNQADLSQQSHFHPLGLTPSAHGLSQEVSSYPIDSIGAEQRPLPHPNSFYENSLIPQTYILQEQDAGRLVVPTRLPPIYDDTWQNDASL</sequence>
<evidence type="ECO:0000256" key="3">
    <source>
        <dbReference type="ARBA" id="ARBA00022729"/>
    </source>
</evidence>